<dbReference type="InterPro" id="IPR036527">
    <property type="entry name" value="SCP2_sterol-bd_dom_sf"/>
</dbReference>
<dbReference type="KEGG" id="atq:GH723_05835"/>
<dbReference type="Gene3D" id="3.30.1050.10">
    <property type="entry name" value="SCP2 sterol-binding domain"/>
    <property type="match status" value="1"/>
</dbReference>
<organism evidence="1 2">
    <name type="scientific">Actinomarinicola tropica</name>
    <dbReference type="NCBI Taxonomy" id="2789776"/>
    <lineage>
        <taxon>Bacteria</taxon>
        <taxon>Bacillati</taxon>
        <taxon>Actinomycetota</taxon>
        <taxon>Acidimicrobiia</taxon>
        <taxon>Acidimicrobiales</taxon>
        <taxon>Iamiaceae</taxon>
        <taxon>Actinomarinicola</taxon>
    </lineage>
</organism>
<keyword evidence="2" id="KW-1185">Reference proteome</keyword>
<reference evidence="1 2" key="1">
    <citation type="submission" date="2019-11" db="EMBL/GenBank/DDBJ databases">
        <authorList>
            <person name="He Y."/>
        </authorList>
    </citation>
    <scope>NUCLEOTIDE SEQUENCE [LARGE SCALE GENOMIC DNA]</scope>
    <source>
        <strain evidence="1 2">SCSIO 58843</strain>
    </source>
</reference>
<gene>
    <name evidence="1" type="ORF">GH723_05835</name>
</gene>
<protein>
    <recommendedName>
        <fullName evidence="3">SCP2 domain-containing protein</fullName>
    </recommendedName>
</protein>
<dbReference type="AlphaFoldDB" id="A0A5Q2RKT1"/>
<dbReference type="Proteomes" id="UP000334019">
    <property type="component" value="Chromosome"/>
</dbReference>
<sequence>MASYEFLSPEWVAAATQIRDEYRGRVSPPALPIRANLVVTDAPFSAEPLRAFIDTSDGELIIEMGVLDPVDLTVTVDYETARRVFVQGDQQAAMEAFLGGRIAVDGDMTKLLALQAQGADPLAEEIARRVDEITAR</sequence>
<accession>A0A5Q2RKT1</accession>
<evidence type="ECO:0000313" key="2">
    <source>
        <dbReference type="Proteomes" id="UP000334019"/>
    </source>
</evidence>
<evidence type="ECO:0008006" key="3">
    <source>
        <dbReference type="Google" id="ProtNLM"/>
    </source>
</evidence>
<name>A0A5Q2RKT1_9ACTN</name>
<evidence type="ECO:0000313" key="1">
    <source>
        <dbReference type="EMBL" id="QGG94667.1"/>
    </source>
</evidence>
<dbReference type="RefSeq" id="WP_153758773.1">
    <property type="nucleotide sequence ID" value="NZ_CP045851.1"/>
</dbReference>
<dbReference type="SUPFAM" id="SSF55718">
    <property type="entry name" value="SCP-like"/>
    <property type="match status" value="1"/>
</dbReference>
<dbReference type="EMBL" id="CP045851">
    <property type="protein sequence ID" value="QGG94667.1"/>
    <property type="molecule type" value="Genomic_DNA"/>
</dbReference>
<proteinExistence type="predicted"/>